<sequence>MASVTSVSTPSGFDPASTVILKGFPSSFGINDCRTFMSWFGPVVYVEKMNDEAGVQCYAVVFASCHHSENVLKLKTIPLGSNKYNLNLFSPQEMDSLWNTVGDMINNATSAPILQFAQDKLSDALGGFKFNLGGYLG</sequence>
<evidence type="ECO:0008006" key="3">
    <source>
        <dbReference type="Google" id="ProtNLM"/>
    </source>
</evidence>
<proteinExistence type="predicted"/>
<dbReference type="Proteomes" id="UP000244811">
    <property type="component" value="Chromosome 3"/>
</dbReference>
<dbReference type="GO" id="GO:0003676">
    <property type="term" value="F:nucleic acid binding"/>
    <property type="evidence" value="ECO:0007669"/>
    <property type="project" value="InterPro"/>
</dbReference>
<protein>
    <recommendedName>
        <fullName evidence="3">RRM domain-containing protein</fullName>
    </recommendedName>
</protein>
<accession>A0A976SJ72</accession>
<evidence type="ECO:0000313" key="2">
    <source>
        <dbReference type="Proteomes" id="UP000244811"/>
    </source>
</evidence>
<name>A0A976SJ72_THEOR</name>
<dbReference type="AlphaFoldDB" id="A0A976SJ72"/>
<dbReference type="EMBL" id="CP056070">
    <property type="protein sequence ID" value="UVC49760.1"/>
    <property type="molecule type" value="Genomic_DNA"/>
</dbReference>
<reference evidence="1" key="1">
    <citation type="submission" date="2022-07" db="EMBL/GenBank/DDBJ databases">
        <title>Evaluation of T. orientalis genome assembly methods using nanopore sequencing and analysis of variation between genomes.</title>
        <authorList>
            <person name="Yam J."/>
            <person name="Micallef M.L."/>
            <person name="Liu M."/>
            <person name="Djordjevic S.P."/>
            <person name="Bogema D.R."/>
            <person name="Jenkins C."/>
        </authorList>
    </citation>
    <scope>NUCLEOTIDE SEQUENCE</scope>
    <source>
        <strain evidence="1">Goon Nure</strain>
    </source>
</reference>
<gene>
    <name evidence="1" type="ORF">MACK_003871</name>
</gene>
<dbReference type="SUPFAM" id="SSF54928">
    <property type="entry name" value="RNA-binding domain, RBD"/>
    <property type="match status" value="1"/>
</dbReference>
<dbReference type="InterPro" id="IPR035979">
    <property type="entry name" value="RBD_domain_sf"/>
</dbReference>
<evidence type="ECO:0000313" key="1">
    <source>
        <dbReference type="EMBL" id="UVC49760.1"/>
    </source>
</evidence>
<organism evidence="1 2">
    <name type="scientific">Theileria orientalis</name>
    <dbReference type="NCBI Taxonomy" id="68886"/>
    <lineage>
        <taxon>Eukaryota</taxon>
        <taxon>Sar</taxon>
        <taxon>Alveolata</taxon>
        <taxon>Apicomplexa</taxon>
        <taxon>Aconoidasida</taxon>
        <taxon>Piroplasmida</taxon>
        <taxon>Theileriidae</taxon>
        <taxon>Theileria</taxon>
    </lineage>
</organism>